<dbReference type="InterPro" id="IPR057135">
    <property type="entry name" value="At4g27190-like_LRR"/>
</dbReference>
<dbReference type="STRING" id="4155.A0A022RMH3"/>
<evidence type="ECO:0000313" key="13">
    <source>
        <dbReference type="Proteomes" id="UP000030748"/>
    </source>
</evidence>
<dbReference type="InterPro" id="IPR027417">
    <property type="entry name" value="P-loop_NTPase"/>
</dbReference>
<proteinExistence type="inferred from homology"/>
<feature type="region of interest" description="Disordered" evidence="7">
    <location>
        <begin position="887"/>
        <end position="983"/>
    </location>
</feature>
<feature type="domain" description="Disease resistance R13L4/SHOC-2-like LRR" evidence="11">
    <location>
        <begin position="457"/>
        <end position="579"/>
    </location>
</feature>
<dbReference type="PRINTS" id="PR00364">
    <property type="entry name" value="DISEASERSIST"/>
</dbReference>
<dbReference type="GO" id="GO:0005524">
    <property type="term" value="F:ATP binding"/>
    <property type="evidence" value="ECO:0007669"/>
    <property type="project" value="UniProtKB-KW"/>
</dbReference>
<dbReference type="PANTHER" id="PTHR33463">
    <property type="entry name" value="NB-ARC DOMAIN-CONTAINING PROTEIN-RELATED"/>
    <property type="match status" value="1"/>
</dbReference>
<protein>
    <submittedName>
        <fullName evidence="12">Uncharacterized protein</fullName>
    </submittedName>
</protein>
<evidence type="ECO:0000256" key="6">
    <source>
        <dbReference type="ARBA" id="ARBA00022840"/>
    </source>
</evidence>
<feature type="domain" description="Disease resistance protein At4g27190-like leucine-rich repeats" evidence="9">
    <location>
        <begin position="689"/>
        <end position="778"/>
    </location>
</feature>
<keyword evidence="5" id="KW-0611">Plant defense</keyword>
<organism evidence="12 13">
    <name type="scientific">Erythranthe guttata</name>
    <name type="common">Yellow monkey flower</name>
    <name type="synonym">Mimulus guttatus</name>
    <dbReference type="NCBI Taxonomy" id="4155"/>
    <lineage>
        <taxon>Eukaryota</taxon>
        <taxon>Viridiplantae</taxon>
        <taxon>Streptophyta</taxon>
        <taxon>Embryophyta</taxon>
        <taxon>Tracheophyta</taxon>
        <taxon>Spermatophyta</taxon>
        <taxon>Magnoliopsida</taxon>
        <taxon>eudicotyledons</taxon>
        <taxon>Gunneridae</taxon>
        <taxon>Pentapetalae</taxon>
        <taxon>asterids</taxon>
        <taxon>lamiids</taxon>
        <taxon>Lamiales</taxon>
        <taxon>Phrymaceae</taxon>
        <taxon>Erythranthe</taxon>
    </lineage>
</organism>
<dbReference type="InterPro" id="IPR055414">
    <property type="entry name" value="LRR_R13L4/SHOC2-like"/>
</dbReference>
<dbReference type="Proteomes" id="UP000030748">
    <property type="component" value="Unassembled WGS sequence"/>
</dbReference>
<keyword evidence="4" id="KW-0547">Nucleotide-binding</keyword>
<feature type="compositionally biased region" description="Polar residues" evidence="7">
    <location>
        <begin position="926"/>
        <end position="940"/>
    </location>
</feature>
<dbReference type="AlphaFoldDB" id="A0A022RMH3"/>
<dbReference type="Gene3D" id="1.10.8.430">
    <property type="entry name" value="Helical domain of apoptotic protease-activating factors"/>
    <property type="match status" value="1"/>
</dbReference>
<dbReference type="Pfam" id="PF23559">
    <property type="entry name" value="WHD_DRP"/>
    <property type="match status" value="1"/>
</dbReference>
<gene>
    <name evidence="12" type="ORF">MIMGU_mgv1a027142mg</name>
</gene>
<dbReference type="InterPro" id="IPR050905">
    <property type="entry name" value="Plant_NBS-LRR"/>
</dbReference>
<evidence type="ECO:0000256" key="4">
    <source>
        <dbReference type="ARBA" id="ARBA00022741"/>
    </source>
</evidence>
<dbReference type="InterPro" id="IPR058922">
    <property type="entry name" value="WHD_DRP"/>
</dbReference>
<evidence type="ECO:0000256" key="2">
    <source>
        <dbReference type="ARBA" id="ARBA00022614"/>
    </source>
</evidence>
<evidence type="ECO:0000256" key="3">
    <source>
        <dbReference type="ARBA" id="ARBA00022737"/>
    </source>
</evidence>
<dbReference type="SUPFAM" id="SSF52540">
    <property type="entry name" value="P-loop containing nucleoside triphosphate hydrolases"/>
    <property type="match status" value="1"/>
</dbReference>
<evidence type="ECO:0000259" key="10">
    <source>
        <dbReference type="Pfam" id="PF23559"/>
    </source>
</evidence>
<keyword evidence="3" id="KW-0677">Repeat</keyword>
<dbReference type="GO" id="GO:0006952">
    <property type="term" value="P:defense response"/>
    <property type="evidence" value="ECO:0007669"/>
    <property type="project" value="UniProtKB-KW"/>
</dbReference>
<evidence type="ECO:0000259" key="9">
    <source>
        <dbReference type="Pfam" id="PF23247"/>
    </source>
</evidence>
<sequence length="983" mass="110672">MEMRREEIQLDGANIHIPIQSEYVKRIENYLHDPTSKFIGLVGSVGVGKSIVLGKLKNQLLDGTILFDGEQIEHVVHIVLPKEINDNASIIEKIQDGVMEQLDPGREKSSNTSRRSRVGELLRNKRYVVLIDQVFVAVDLREVGLPEENKYGKVVFASRNKKVTNQMSDRQVEIGTLLADQALEFFRNVYGEIEHKRKHIANSIIKSCGGLPLVIKLVAEHLKEPGSSWEDTNRVLQEDTKNLDLLGLQGVGRVYMLEYNKLLDKEEDNRKKCVLYGALFPSDNSIHKDYLIECWIAEGFIKIENTKKQLDARERGAAVLNYLTNKYLLQWCSDKHVKMPLYGRQVALKQGYPGEKSGLVLAPPHSSDGLTEEMWKNATRISAISSDLKLPTKPRSNKMCTLLLQRKPDLVTIGDSFFTHMGALRVLDFYETRIERLPKSIGALRNLVSLYLNGCYKLKKLPEEIKGLVKLELLDIRGTSIPRLPKEIGNMPSLKCLRVSFDQIKCDCNSERSDTDAMIPIEIIDGLKQLEEFTIETGCCDKGWIDTASRVCGGELANLEQLTTLGFHFATVSSFNKTFTTRESRENATLRCFRKSKQESREDESVHRKINEFRSFKISIGFSNPEHPHGSDISGTEKQLRFHREESSCSDNDLTLVKQVLKQAEAFELVGRAGVQSLKYFGFENTEFLEVLIVECCNDLERIGEENSATTTVFQSLKKLHLYNLDSLKCIWEGPISPESFPNLETLTICGCPELTKITNHDLAKALSSLKHVKVENCAKLVEIFSEEPEQVECREIVSEGQVDALHKLETIELVNLPELQSIYATNSIINLISLRKLSSILTSAEEKIEAIECEAGWWDALELSEEEKQHFRPRCEFIAMEGKPSSIEAASPEGEMPCPGRSGNREGSDVINGGNTPKDDVMPSNGVSTQLSTSNTNDPAKTEMQLPLSEERLPKVDLSISTQSNKFCHQLPRGGREKVSAR</sequence>
<evidence type="ECO:0000256" key="1">
    <source>
        <dbReference type="ARBA" id="ARBA00008894"/>
    </source>
</evidence>
<accession>A0A022RMH3</accession>
<dbReference type="InterPro" id="IPR032675">
    <property type="entry name" value="LRR_dom_sf"/>
</dbReference>
<evidence type="ECO:0000256" key="5">
    <source>
        <dbReference type="ARBA" id="ARBA00022821"/>
    </source>
</evidence>
<evidence type="ECO:0000259" key="8">
    <source>
        <dbReference type="Pfam" id="PF00931"/>
    </source>
</evidence>
<keyword evidence="13" id="KW-1185">Reference proteome</keyword>
<feature type="domain" description="NB-ARC" evidence="8">
    <location>
        <begin position="22"/>
        <end position="190"/>
    </location>
</feature>
<dbReference type="Pfam" id="PF00931">
    <property type="entry name" value="NB-ARC"/>
    <property type="match status" value="1"/>
</dbReference>
<evidence type="ECO:0000259" key="11">
    <source>
        <dbReference type="Pfam" id="PF23598"/>
    </source>
</evidence>
<dbReference type="Gene3D" id="3.40.50.300">
    <property type="entry name" value="P-loop containing nucleotide triphosphate hydrolases"/>
    <property type="match status" value="1"/>
</dbReference>
<dbReference type="GO" id="GO:0043531">
    <property type="term" value="F:ADP binding"/>
    <property type="evidence" value="ECO:0007669"/>
    <property type="project" value="InterPro"/>
</dbReference>
<dbReference type="EMBL" id="KI630370">
    <property type="protein sequence ID" value="EYU40968.1"/>
    <property type="molecule type" value="Genomic_DNA"/>
</dbReference>
<evidence type="ECO:0000313" key="12">
    <source>
        <dbReference type="EMBL" id="EYU40968.1"/>
    </source>
</evidence>
<dbReference type="PANTHER" id="PTHR33463:SF209">
    <property type="entry name" value="DISEASE RESISTANCE PROTEIN RPS2-LIKE"/>
    <property type="match status" value="1"/>
</dbReference>
<keyword evidence="2" id="KW-0433">Leucine-rich repeat</keyword>
<name>A0A022RMH3_ERYGU</name>
<reference evidence="12 13" key="1">
    <citation type="journal article" date="2013" name="Proc. Natl. Acad. Sci. U.S.A.">
        <title>Fine-scale variation in meiotic recombination in Mimulus inferred from population shotgun sequencing.</title>
        <authorList>
            <person name="Hellsten U."/>
            <person name="Wright K.M."/>
            <person name="Jenkins J."/>
            <person name="Shu S."/>
            <person name="Yuan Y."/>
            <person name="Wessler S.R."/>
            <person name="Schmutz J."/>
            <person name="Willis J.H."/>
            <person name="Rokhsar D.S."/>
        </authorList>
    </citation>
    <scope>NUCLEOTIDE SEQUENCE [LARGE SCALE GENOMIC DNA]</scope>
    <source>
        <strain evidence="13">cv. DUN x IM62</strain>
    </source>
</reference>
<dbReference type="InterPro" id="IPR002182">
    <property type="entry name" value="NB-ARC"/>
</dbReference>
<dbReference type="eggNOG" id="KOG4658">
    <property type="taxonomic scope" value="Eukaryota"/>
</dbReference>
<dbReference type="InterPro" id="IPR042197">
    <property type="entry name" value="Apaf_helical"/>
</dbReference>
<comment type="similarity">
    <text evidence="1">Belongs to the disease resistance NB-LRR family.</text>
</comment>
<feature type="domain" description="Disease resistance protein winged helix" evidence="10">
    <location>
        <begin position="279"/>
        <end position="333"/>
    </location>
</feature>
<dbReference type="Pfam" id="PF23247">
    <property type="entry name" value="LRR_RPS2"/>
    <property type="match status" value="1"/>
</dbReference>
<dbReference type="SUPFAM" id="SSF52058">
    <property type="entry name" value="L domain-like"/>
    <property type="match status" value="1"/>
</dbReference>
<evidence type="ECO:0000256" key="7">
    <source>
        <dbReference type="SAM" id="MobiDB-lite"/>
    </source>
</evidence>
<keyword evidence="6" id="KW-0067">ATP-binding</keyword>
<dbReference type="Gene3D" id="3.80.10.10">
    <property type="entry name" value="Ribonuclease Inhibitor"/>
    <property type="match status" value="2"/>
</dbReference>
<dbReference type="Pfam" id="PF23598">
    <property type="entry name" value="LRR_14"/>
    <property type="match status" value="1"/>
</dbReference>